<feature type="compositionally biased region" description="Basic and acidic residues" evidence="2">
    <location>
        <begin position="60"/>
        <end position="90"/>
    </location>
</feature>
<keyword evidence="1" id="KW-0175">Coiled coil</keyword>
<dbReference type="PANTHER" id="PTHR45916:SF1">
    <property type="entry name" value="STRUCTURAL MAINTENANCE OF CHROMOSOMES PROTEIN 5"/>
    <property type="match status" value="1"/>
</dbReference>
<proteinExistence type="predicted"/>
<dbReference type="GO" id="GO:0005634">
    <property type="term" value="C:nucleus"/>
    <property type="evidence" value="ECO:0007669"/>
    <property type="project" value="TreeGrafter"/>
</dbReference>
<name>A0A9P5NHQ5_GYMJU</name>
<dbReference type="Proteomes" id="UP000724874">
    <property type="component" value="Unassembled WGS sequence"/>
</dbReference>
<evidence type="ECO:0000313" key="3">
    <source>
        <dbReference type="EMBL" id="KAF8887233.1"/>
    </source>
</evidence>
<gene>
    <name evidence="3" type="ORF">CPB84DRAFT_1523153</name>
</gene>
<organism evidence="3 4">
    <name type="scientific">Gymnopilus junonius</name>
    <name type="common">Spectacular rustgill mushroom</name>
    <name type="synonym">Gymnopilus spectabilis subsp. junonius</name>
    <dbReference type="NCBI Taxonomy" id="109634"/>
    <lineage>
        <taxon>Eukaryota</taxon>
        <taxon>Fungi</taxon>
        <taxon>Dikarya</taxon>
        <taxon>Basidiomycota</taxon>
        <taxon>Agaricomycotina</taxon>
        <taxon>Agaricomycetes</taxon>
        <taxon>Agaricomycetidae</taxon>
        <taxon>Agaricales</taxon>
        <taxon>Agaricineae</taxon>
        <taxon>Hymenogastraceae</taxon>
        <taxon>Gymnopilus</taxon>
    </lineage>
</organism>
<keyword evidence="4" id="KW-1185">Reference proteome</keyword>
<dbReference type="OrthoDB" id="10254973at2759"/>
<feature type="region of interest" description="Disordered" evidence="2">
    <location>
        <begin position="60"/>
        <end position="96"/>
    </location>
</feature>
<dbReference type="AlphaFoldDB" id="A0A9P5NHQ5"/>
<sequence length="213" mass="24689">MKERNEGIERDVQRFLERKKIEHDIALLKVLVPVAQYREMREKFVQVKAKQRQLHGKVQRLKEKNAPAHEKLRQLDQDHKNADADRDALKKASQSKFKRLADKARASDRLEAEMSRTMDELINLRDSEKQRQTQIKSLQKEIQRLEEEIAKPPPEGLATEEEVMEEGVSAFPALFFGVVVWGCVGGLRRSSWRSFFSLCLVLLICCMCSHADC</sequence>
<dbReference type="GO" id="GO:0030915">
    <property type="term" value="C:Smc5-Smc6 complex"/>
    <property type="evidence" value="ECO:0007669"/>
    <property type="project" value="TreeGrafter"/>
</dbReference>
<dbReference type="PANTHER" id="PTHR45916">
    <property type="entry name" value="STRUCTURAL MAINTENANCE OF CHROMOSOMES PROTEIN 5"/>
    <property type="match status" value="1"/>
</dbReference>
<dbReference type="EMBL" id="JADNYJ010000091">
    <property type="protein sequence ID" value="KAF8887233.1"/>
    <property type="molecule type" value="Genomic_DNA"/>
</dbReference>
<dbReference type="GO" id="GO:0003697">
    <property type="term" value="F:single-stranded DNA binding"/>
    <property type="evidence" value="ECO:0007669"/>
    <property type="project" value="TreeGrafter"/>
</dbReference>
<comment type="caution">
    <text evidence="3">The sequence shown here is derived from an EMBL/GenBank/DDBJ whole genome shotgun (WGS) entry which is preliminary data.</text>
</comment>
<evidence type="ECO:0000256" key="2">
    <source>
        <dbReference type="SAM" id="MobiDB-lite"/>
    </source>
</evidence>
<evidence type="ECO:0000256" key="1">
    <source>
        <dbReference type="ARBA" id="ARBA00023054"/>
    </source>
</evidence>
<dbReference type="GO" id="GO:0000724">
    <property type="term" value="P:double-strand break repair via homologous recombination"/>
    <property type="evidence" value="ECO:0007669"/>
    <property type="project" value="TreeGrafter"/>
</dbReference>
<protein>
    <submittedName>
        <fullName evidence="3">Uncharacterized protein</fullName>
    </submittedName>
</protein>
<accession>A0A9P5NHQ5</accession>
<evidence type="ECO:0000313" key="4">
    <source>
        <dbReference type="Proteomes" id="UP000724874"/>
    </source>
</evidence>
<reference evidence="3" key="1">
    <citation type="submission" date="2020-11" db="EMBL/GenBank/DDBJ databases">
        <authorList>
            <consortium name="DOE Joint Genome Institute"/>
            <person name="Ahrendt S."/>
            <person name="Riley R."/>
            <person name="Andreopoulos W."/>
            <person name="LaButti K."/>
            <person name="Pangilinan J."/>
            <person name="Ruiz-duenas F.J."/>
            <person name="Barrasa J.M."/>
            <person name="Sanchez-Garcia M."/>
            <person name="Camarero S."/>
            <person name="Miyauchi S."/>
            <person name="Serrano A."/>
            <person name="Linde D."/>
            <person name="Babiker R."/>
            <person name="Drula E."/>
            <person name="Ayuso-Fernandez I."/>
            <person name="Pacheco R."/>
            <person name="Padilla G."/>
            <person name="Ferreira P."/>
            <person name="Barriuso J."/>
            <person name="Kellner H."/>
            <person name="Castanera R."/>
            <person name="Alfaro M."/>
            <person name="Ramirez L."/>
            <person name="Pisabarro A.G."/>
            <person name="Kuo A."/>
            <person name="Tritt A."/>
            <person name="Lipzen A."/>
            <person name="He G."/>
            <person name="Yan M."/>
            <person name="Ng V."/>
            <person name="Cullen D."/>
            <person name="Martin F."/>
            <person name="Rosso M.-N."/>
            <person name="Henrissat B."/>
            <person name="Hibbett D."/>
            <person name="Martinez A.T."/>
            <person name="Grigoriev I.V."/>
        </authorList>
    </citation>
    <scope>NUCLEOTIDE SEQUENCE</scope>
    <source>
        <strain evidence="3">AH 44721</strain>
    </source>
</reference>